<organism evidence="2 3">
    <name type="scientific">Weissella cibaria</name>
    <dbReference type="NCBI Taxonomy" id="137591"/>
    <lineage>
        <taxon>Bacteria</taxon>
        <taxon>Bacillati</taxon>
        <taxon>Bacillota</taxon>
        <taxon>Bacilli</taxon>
        <taxon>Lactobacillales</taxon>
        <taxon>Lactobacillaceae</taxon>
        <taxon>Weissella</taxon>
    </lineage>
</organism>
<reference evidence="2 3" key="1">
    <citation type="journal article" date="2015" name="Microbiology (Mosc.)">
        <title>Genomics of the Weissella cibaria species with an examination of its metabolic traits.</title>
        <authorList>
            <person name="Lynch K.M."/>
            <person name="Lucid A."/>
            <person name="Arendt E.K."/>
            <person name="Sleator R.D."/>
            <person name="Lucey B."/>
            <person name="Coffey A."/>
        </authorList>
    </citation>
    <scope>NUCLEOTIDE SEQUENCE [LARGE SCALE GENOMIC DNA]</scope>
    <source>
        <strain evidence="2 3">MG1</strain>
    </source>
</reference>
<evidence type="ECO:0000256" key="1">
    <source>
        <dbReference type="SAM" id="SignalP"/>
    </source>
</evidence>
<dbReference type="RefSeq" id="WP_043711727.1">
    <property type="nucleotide sequence ID" value="NZ_JALOCT010000001.1"/>
</dbReference>
<name>A0A0D1LU03_9LACO</name>
<gene>
    <name evidence="2" type="ORF">QX99_01522</name>
</gene>
<dbReference type="Proteomes" id="UP000032287">
    <property type="component" value="Unassembled WGS sequence"/>
</dbReference>
<protein>
    <submittedName>
        <fullName evidence="2">Uncharacterized protein</fullName>
    </submittedName>
</protein>
<evidence type="ECO:0000313" key="3">
    <source>
        <dbReference type="Proteomes" id="UP000032287"/>
    </source>
</evidence>
<feature type="chain" id="PRO_5002232904" evidence="1">
    <location>
        <begin position="29"/>
        <end position="538"/>
    </location>
</feature>
<comment type="caution">
    <text evidence="2">The sequence shown here is derived from an EMBL/GenBank/DDBJ whole genome shotgun (WGS) entry which is preliminary data.</text>
</comment>
<dbReference type="PATRIC" id="fig|137591.25.peg.1493"/>
<accession>A0A0D1LU03</accession>
<dbReference type="EMBL" id="JWHU01000034">
    <property type="protein sequence ID" value="KIU19506.1"/>
    <property type="molecule type" value="Genomic_DNA"/>
</dbReference>
<keyword evidence="1" id="KW-0732">Signal</keyword>
<evidence type="ECO:0000313" key="2">
    <source>
        <dbReference type="EMBL" id="KIU19506.1"/>
    </source>
</evidence>
<proteinExistence type="predicted"/>
<feature type="signal peptide" evidence="1">
    <location>
        <begin position="1"/>
        <end position="28"/>
    </location>
</feature>
<keyword evidence="3" id="KW-1185">Reference proteome</keyword>
<dbReference type="AlphaFoldDB" id="A0A0D1LU03"/>
<sequence precursor="true">MRKIKIVGGVVMISAVAGALGVTNSVEAANTRYTTTFKLVDKTTGKTLRTIKISGVKNRTYTFQPNKIQYYATPKAVKYTVRRTGTIKVNYVATYRKVTIKSIDDFDHRVIQNNTKMVKVGTTPLIAPVAAAKGYSLKVATTPVRLTKVNKDTSVNFNYDKMVPVTVKYTTVEGTGATSHEVLLGTVTKNYRRGYMTTFNAKQINGYVLPKQQTTAFSGSATVKFNYVINRSDAYVAYNQARSRVRNKERFDQAMRAYKMNIDNATSLREFNAAKAAVSNLGLVEFRSPLAVYDKHVNLNRWVTDSNLNYNPLAQAGGRGVFAKGTADNYLAYFQADTDSGNFYWVINQRTKVGGWVNKGVFANGGVGVMKDISAYTKSQSNYSYTDKISKAINQPYMDEDGFQAVLQSVELNHNAAATGLDNNDDIVTGDGMTLVRLHFMINGYVDSQGSEIDNLLQYPEIELADGDTLQSVNSLVDTTYTKGSWDAFFVITNAQADTILQQGATLHYGTTYQGRVQYDQTMDFLKNSENNSNSDEW</sequence>